<sequence>MVDAVQKEFVQTFINFLKHPNTSQNLSSDCRESVDVAVQCLQTAFDISDEVALQSSLASENQSEHERKSSIDLFEIFQTLFIDRNPKATQMAESFKNEGNRLMKEGKYNEALLQYNRAISFDPRNAIYYCNRAAAYIRLNYNENAVTDCKTALLYKPTYGKAYGRLGIAYSNLKKFSESQQAYEMAIELEPENQDYRNNLEVARDAAQLRDSIPQISDSINSMLSSQAIRNLVNDAEIDLGQLQALSQDPVVRNAVQQLCSGIPANSNGPMVSPLLPNSMLQLFQSIASQMSSQGEGRSNDRPSSNTDSHPPAI</sequence>
<dbReference type="Pfam" id="PF00515">
    <property type="entry name" value="TPR_1"/>
    <property type="match status" value="1"/>
</dbReference>
<dbReference type="PANTHER" id="PTHR45831">
    <property type="entry name" value="LD24721P"/>
    <property type="match status" value="1"/>
</dbReference>
<dbReference type="InterPro" id="IPR032374">
    <property type="entry name" value="SGTA_dimer"/>
</dbReference>
<reference evidence="7" key="1">
    <citation type="journal article" date="2014" name="BMC Genomics">
        <title>Characterizing the developmental transcriptome of the oriental fruit fly, Bactrocera dorsalis (Diptera: Tephritidae) through comparative genomic analysis with Drosophila melanogaster utilizing modENCODE datasets.</title>
        <authorList>
            <person name="Geib S.M."/>
            <person name="Calla B."/>
            <person name="Hall B."/>
            <person name="Hou S."/>
            <person name="Manoukis N.C."/>
        </authorList>
    </citation>
    <scope>NUCLEOTIDE SEQUENCE</scope>
    <source>
        <strain evidence="7">Punador</strain>
    </source>
</reference>
<dbReference type="AlphaFoldDB" id="A0A034WWN5"/>
<evidence type="ECO:0000256" key="5">
    <source>
        <dbReference type="SAM" id="MobiDB-lite"/>
    </source>
</evidence>
<evidence type="ECO:0000259" key="6">
    <source>
        <dbReference type="Pfam" id="PF16546"/>
    </source>
</evidence>
<evidence type="ECO:0000313" key="8">
    <source>
        <dbReference type="Proteomes" id="UP001652620"/>
    </source>
</evidence>
<name>A0A034WWN5_BACDO</name>
<dbReference type="PROSITE" id="PS50005">
    <property type="entry name" value="TPR"/>
    <property type="match status" value="2"/>
</dbReference>
<organism evidence="7">
    <name type="scientific">Bactrocera dorsalis</name>
    <name type="common">Oriental fruit fly</name>
    <name type="synonym">Dacus dorsalis</name>
    <dbReference type="NCBI Taxonomy" id="27457"/>
    <lineage>
        <taxon>Eukaryota</taxon>
        <taxon>Metazoa</taxon>
        <taxon>Ecdysozoa</taxon>
        <taxon>Arthropoda</taxon>
        <taxon>Hexapoda</taxon>
        <taxon>Insecta</taxon>
        <taxon>Pterygota</taxon>
        <taxon>Neoptera</taxon>
        <taxon>Endopterygota</taxon>
        <taxon>Diptera</taxon>
        <taxon>Brachycera</taxon>
        <taxon>Muscomorpha</taxon>
        <taxon>Tephritoidea</taxon>
        <taxon>Tephritidae</taxon>
        <taxon>Bactrocera</taxon>
        <taxon>Bactrocera</taxon>
    </lineage>
</organism>
<evidence type="ECO:0000256" key="4">
    <source>
        <dbReference type="PROSITE-ProRule" id="PRU00339"/>
    </source>
</evidence>
<dbReference type="GO" id="GO:0016020">
    <property type="term" value="C:membrane"/>
    <property type="evidence" value="ECO:0007669"/>
    <property type="project" value="TreeGrafter"/>
</dbReference>
<dbReference type="Gene3D" id="1.25.40.10">
    <property type="entry name" value="Tetratricopeptide repeat domain"/>
    <property type="match status" value="1"/>
</dbReference>
<dbReference type="SUPFAM" id="SSF48452">
    <property type="entry name" value="TPR-like"/>
    <property type="match status" value="1"/>
</dbReference>
<reference evidence="8" key="3">
    <citation type="submission" date="2025-05" db="UniProtKB">
        <authorList>
            <consortium name="RefSeq"/>
        </authorList>
    </citation>
    <scope>NUCLEOTIDE SEQUENCE [LARGE SCALE GENOMIC DNA]</scope>
</reference>
<proteinExistence type="inferred from homology"/>
<feature type="repeat" description="TPR" evidence="4">
    <location>
        <begin position="92"/>
        <end position="125"/>
    </location>
</feature>
<dbReference type="EMBL" id="GAKP01000214">
    <property type="protein sequence ID" value="JAC58738.1"/>
    <property type="molecule type" value="Transcribed_RNA"/>
</dbReference>
<evidence type="ECO:0000256" key="3">
    <source>
        <dbReference type="ARBA" id="ARBA00022803"/>
    </source>
</evidence>
<dbReference type="Pfam" id="PF16546">
    <property type="entry name" value="SGTA_dimer"/>
    <property type="match status" value="1"/>
</dbReference>
<dbReference type="InterPro" id="IPR019734">
    <property type="entry name" value="TPR_rpt"/>
</dbReference>
<feature type="repeat" description="TPR" evidence="4">
    <location>
        <begin position="160"/>
        <end position="193"/>
    </location>
</feature>
<evidence type="ECO:0000313" key="9">
    <source>
        <dbReference type="RefSeq" id="XP_011199887.1"/>
    </source>
</evidence>
<protein>
    <submittedName>
        <fullName evidence="7 9">Small glutamine-rich tetratricopeptide repeat-containing protein beta</fullName>
    </submittedName>
</protein>
<dbReference type="CTD" id="35052"/>
<dbReference type="PANTHER" id="PTHR45831:SF2">
    <property type="entry name" value="LD24721P"/>
    <property type="match status" value="1"/>
</dbReference>
<dbReference type="RefSeq" id="XP_011199887.1">
    <property type="nucleotide sequence ID" value="XM_011201585.3"/>
</dbReference>
<dbReference type="Gene3D" id="1.20.5.420">
    <property type="entry name" value="Immunoglobulin FC, subunit C"/>
    <property type="match status" value="1"/>
</dbReference>
<gene>
    <name evidence="7" type="primary">SGTB</name>
    <name evidence="9" type="synonym">LOC105223738</name>
</gene>
<evidence type="ECO:0000256" key="1">
    <source>
        <dbReference type="ARBA" id="ARBA00008175"/>
    </source>
</evidence>
<evidence type="ECO:0000313" key="7">
    <source>
        <dbReference type="EMBL" id="JAC58737.1"/>
    </source>
</evidence>
<dbReference type="SMART" id="SM00028">
    <property type="entry name" value="TPR"/>
    <property type="match status" value="3"/>
</dbReference>
<dbReference type="KEGG" id="bdr:105223738"/>
<feature type="domain" description="SGTA homodimerisation" evidence="6">
    <location>
        <begin position="6"/>
        <end position="56"/>
    </location>
</feature>
<dbReference type="GO" id="GO:0006620">
    <property type="term" value="P:post-translational protein targeting to endoplasmic reticulum membrane"/>
    <property type="evidence" value="ECO:0007669"/>
    <property type="project" value="TreeGrafter"/>
</dbReference>
<reference evidence="9" key="2">
    <citation type="submission" date="2025-04" db="UniProtKB">
        <authorList>
            <consortium name="RefSeq"/>
        </authorList>
    </citation>
    <scope>IDENTIFICATION</scope>
    <source>
        <strain evidence="9">Punador</strain>
    </source>
</reference>
<dbReference type="Proteomes" id="UP001652620">
    <property type="component" value="Chromosome 1"/>
</dbReference>
<keyword evidence="3 4" id="KW-0802">TPR repeat</keyword>
<dbReference type="Pfam" id="PF13414">
    <property type="entry name" value="TPR_11"/>
    <property type="match status" value="1"/>
</dbReference>
<keyword evidence="2" id="KW-0677">Repeat</keyword>
<keyword evidence="8" id="KW-1185">Reference proteome</keyword>
<dbReference type="InterPro" id="IPR047150">
    <property type="entry name" value="SGT"/>
</dbReference>
<dbReference type="GeneID" id="105223738"/>
<dbReference type="OrthoDB" id="2335338at2759"/>
<dbReference type="EMBL" id="GAKP01000215">
    <property type="protein sequence ID" value="JAC58737.1"/>
    <property type="molecule type" value="Transcribed_RNA"/>
</dbReference>
<accession>A0A034WWN5</accession>
<comment type="similarity">
    <text evidence="1">Belongs to the SGT family.</text>
</comment>
<evidence type="ECO:0000256" key="2">
    <source>
        <dbReference type="ARBA" id="ARBA00022737"/>
    </source>
</evidence>
<dbReference type="InterPro" id="IPR011990">
    <property type="entry name" value="TPR-like_helical_dom_sf"/>
</dbReference>
<dbReference type="GO" id="GO:0072380">
    <property type="term" value="C:TRC complex"/>
    <property type="evidence" value="ECO:0007669"/>
    <property type="project" value="TreeGrafter"/>
</dbReference>
<feature type="region of interest" description="Disordered" evidence="5">
    <location>
        <begin position="290"/>
        <end position="314"/>
    </location>
</feature>
<dbReference type="OMA" id="DMARNMM"/>
<dbReference type="GO" id="GO:0060090">
    <property type="term" value="F:molecular adaptor activity"/>
    <property type="evidence" value="ECO:0007669"/>
    <property type="project" value="TreeGrafter"/>
</dbReference>
<dbReference type="PROSITE" id="PS50293">
    <property type="entry name" value="TPR_REGION"/>
    <property type="match status" value="2"/>
</dbReference>